<keyword evidence="3" id="KW-1185">Reference proteome</keyword>
<dbReference type="STRING" id="6205.A0A0R3WNX1"/>
<dbReference type="AlphaFoldDB" id="A0A0R3WNX1"/>
<reference evidence="2 3" key="2">
    <citation type="submission" date="2018-11" db="EMBL/GenBank/DDBJ databases">
        <authorList>
            <consortium name="Pathogen Informatics"/>
        </authorList>
    </citation>
    <scope>NUCLEOTIDE SEQUENCE [LARGE SCALE GENOMIC DNA]</scope>
</reference>
<name>A0A0R3WNX1_HYDTA</name>
<feature type="compositionally biased region" description="Pro residues" evidence="1">
    <location>
        <begin position="98"/>
        <end position="108"/>
    </location>
</feature>
<dbReference type="EMBL" id="UYWX01001087">
    <property type="protein sequence ID" value="VDM20066.1"/>
    <property type="molecule type" value="Genomic_DNA"/>
</dbReference>
<proteinExistence type="predicted"/>
<dbReference type="Proteomes" id="UP000274429">
    <property type="component" value="Unassembled WGS sequence"/>
</dbReference>
<feature type="compositionally biased region" description="Polar residues" evidence="1">
    <location>
        <begin position="159"/>
        <end position="179"/>
    </location>
</feature>
<organism evidence="4">
    <name type="scientific">Hydatigena taeniaeformis</name>
    <name type="common">Feline tapeworm</name>
    <name type="synonym">Taenia taeniaeformis</name>
    <dbReference type="NCBI Taxonomy" id="6205"/>
    <lineage>
        <taxon>Eukaryota</taxon>
        <taxon>Metazoa</taxon>
        <taxon>Spiralia</taxon>
        <taxon>Lophotrochozoa</taxon>
        <taxon>Platyhelminthes</taxon>
        <taxon>Cestoda</taxon>
        <taxon>Eucestoda</taxon>
        <taxon>Cyclophyllidea</taxon>
        <taxon>Taeniidae</taxon>
        <taxon>Hydatigera</taxon>
    </lineage>
</organism>
<dbReference type="WBParaSite" id="TTAC_0000245901-mRNA-1">
    <property type="protein sequence ID" value="TTAC_0000245901-mRNA-1"/>
    <property type="gene ID" value="TTAC_0000245901"/>
</dbReference>
<evidence type="ECO:0000256" key="1">
    <source>
        <dbReference type="SAM" id="MobiDB-lite"/>
    </source>
</evidence>
<feature type="region of interest" description="Disordered" evidence="1">
    <location>
        <begin position="87"/>
        <end position="108"/>
    </location>
</feature>
<reference evidence="4" key="1">
    <citation type="submission" date="2017-02" db="UniProtKB">
        <authorList>
            <consortium name="WormBaseParasite"/>
        </authorList>
    </citation>
    <scope>IDENTIFICATION</scope>
</reference>
<protein>
    <submittedName>
        <fullName evidence="2 4">Uncharacterized protein</fullName>
    </submittedName>
</protein>
<evidence type="ECO:0000313" key="2">
    <source>
        <dbReference type="EMBL" id="VDM20066.1"/>
    </source>
</evidence>
<evidence type="ECO:0000313" key="3">
    <source>
        <dbReference type="Proteomes" id="UP000274429"/>
    </source>
</evidence>
<gene>
    <name evidence="2" type="ORF">TTAC_LOCUS2446</name>
</gene>
<sequence>MALLSVFDANSDFSAESGTTEMVAQLMHHLPSTQNVVTLWLLNVEFSPHHIEEHYYFRGGSGGGSVIPISTPLERWRCIGGRREANTVEASTEVGEARPPPPPPPPKPLIHRTSLPPLSDQGDFKIEKGGDISRIILDLPTASSCFYALLEDVAPKLPSRTSCPPRSQVSSPTTITTAFGVNLDWNPPPLPPKKKHAS</sequence>
<evidence type="ECO:0000313" key="4">
    <source>
        <dbReference type="WBParaSite" id="TTAC_0000245901-mRNA-1"/>
    </source>
</evidence>
<feature type="region of interest" description="Disordered" evidence="1">
    <location>
        <begin position="158"/>
        <end position="198"/>
    </location>
</feature>
<accession>A0A0R3WNX1</accession>